<comment type="caution">
    <text evidence="2">The sequence shown here is derived from an EMBL/GenBank/DDBJ whole genome shotgun (WGS) entry which is preliminary data.</text>
</comment>
<dbReference type="InterPro" id="IPR036322">
    <property type="entry name" value="WD40_repeat_dom_sf"/>
</dbReference>
<feature type="repeat" description="WD" evidence="1">
    <location>
        <begin position="57"/>
        <end position="87"/>
    </location>
</feature>
<dbReference type="VEuPathDB" id="FungiDB:CC77DRAFT_482810"/>
<dbReference type="PROSITE" id="PS50082">
    <property type="entry name" value="WD_REPEATS_2"/>
    <property type="match status" value="1"/>
</dbReference>
<sequence>MYHKGAIKGYPLQTYASALLFSPTGSLVRQLFKHEEPKAISIRPTLSEEWSACLQTLEGHSHFVTSVAFSHDSTQLASASHNSTVKI</sequence>
<proteinExistence type="predicted"/>
<dbReference type="Pfam" id="PF00400">
    <property type="entry name" value="WD40"/>
    <property type="match status" value="1"/>
</dbReference>
<evidence type="ECO:0000313" key="3">
    <source>
        <dbReference type="Proteomes" id="UP000291422"/>
    </source>
</evidence>
<evidence type="ECO:0000256" key="1">
    <source>
        <dbReference type="PROSITE-ProRule" id="PRU00221"/>
    </source>
</evidence>
<dbReference type="PROSITE" id="PS50294">
    <property type="entry name" value="WD_REPEATS_REGION"/>
    <property type="match status" value="1"/>
</dbReference>
<keyword evidence="1" id="KW-0853">WD repeat</keyword>
<accession>A0A4Q4MYM7</accession>
<reference evidence="3" key="1">
    <citation type="journal article" date="2019" name="bioRxiv">
        <title>Genomics, evolutionary history and diagnostics of the Alternaria alternata species group including apple and Asian pear pathotypes.</title>
        <authorList>
            <person name="Armitage A.D."/>
            <person name="Cockerton H.M."/>
            <person name="Sreenivasaprasad S."/>
            <person name="Woodhall J.W."/>
            <person name="Lane C.R."/>
            <person name="Harrison R.J."/>
            <person name="Clarkson J.P."/>
        </authorList>
    </citation>
    <scope>NUCLEOTIDE SEQUENCE [LARGE SCALE GENOMIC DNA]</scope>
    <source>
        <strain evidence="3">FERA 1177</strain>
    </source>
</reference>
<dbReference type="Gene3D" id="2.130.10.10">
    <property type="entry name" value="YVTN repeat-like/Quinoprotein amine dehydrogenase"/>
    <property type="match status" value="1"/>
</dbReference>
<dbReference type="InterPro" id="IPR015943">
    <property type="entry name" value="WD40/YVTN_repeat-like_dom_sf"/>
</dbReference>
<gene>
    <name evidence="2" type="ORF">AA0117_g12838</name>
</gene>
<name>A0A4Q4MYM7_ALTAL</name>
<organism evidence="2 3">
    <name type="scientific">Alternaria alternata</name>
    <name type="common">Alternaria rot fungus</name>
    <name type="synonym">Torula alternata</name>
    <dbReference type="NCBI Taxonomy" id="5599"/>
    <lineage>
        <taxon>Eukaryota</taxon>
        <taxon>Fungi</taxon>
        <taxon>Dikarya</taxon>
        <taxon>Ascomycota</taxon>
        <taxon>Pezizomycotina</taxon>
        <taxon>Dothideomycetes</taxon>
        <taxon>Pleosporomycetidae</taxon>
        <taxon>Pleosporales</taxon>
        <taxon>Pleosporineae</taxon>
        <taxon>Pleosporaceae</taxon>
        <taxon>Alternaria</taxon>
        <taxon>Alternaria sect. Alternaria</taxon>
        <taxon>Alternaria alternata complex</taxon>
    </lineage>
</organism>
<evidence type="ECO:0000313" key="2">
    <source>
        <dbReference type="EMBL" id="RYN63057.1"/>
    </source>
</evidence>
<protein>
    <submittedName>
        <fullName evidence="2">Uncharacterized protein</fullName>
    </submittedName>
</protein>
<dbReference type="Proteomes" id="UP000291422">
    <property type="component" value="Unassembled WGS sequence"/>
</dbReference>
<dbReference type="EMBL" id="PDXD01000091">
    <property type="protein sequence ID" value="RYN63057.1"/>
    <property type="molecule type" value="Genomic_DNA"/>
</dbReference>
<dbReference type="AlphaFoldDB" id="A0A4Q4MYM7"/>
<dbReference type="SUPFAM" id="SSF50978">
    <property type="entry name" value="WD40 repeat-like"/>
    <property type="match status" value="1"/>
</dbReference>
<dbReference type="InterPro" id="IPR001680">
    <property type="entry name" value="WD40_rpt"/>
</dbReference>